<evidence type="ECO:0000313" key="3">
    <source>
        <dbReference type="Proteomes" id="UP000268684"/>
    </source>
</evidence>
<dbReference type="EMBL" id="LR025743">
    <property type="protein sequence ID" value="VBB14444.1"/>
    <property type="molecule type" value="Genomic_DNA"/>
</dbReference>
<protein>
    <recommendedName>
        <fullName evidence="4">TagK domain-containing protein</fullName>
    </recommendedName>
</protein>
<evidence type="ECO:0000313" key="2">
    <source>
        <dbReference type="EMBL" id="VBB14444.1"/>
    </source>
</evidence>
<dbReference type="Proteomes" id="UP000268684">
    <property type="component" value="Chromosome II"/>
</dbReference>
<dbReference type="RefSeq" id="WP_122169964.1">
    <property type="nucleotide sequence ID" value="NZ_LR025743.1"/>
</dbReference>
<dbReference type="NCBIfam" id="NF033419">
    <property type="entry name" value="T6SS_TagK_dom"/>
    <property type="match status" value="1"/>
</dbReference>
<organism evidence="2 3">
    <name type="scientific">Burkholderia stabilis</name>
    <dbReference type="NCBI Taxonomy" id="95485"/>
    <lineage>
        <taxon>Bacteria</taxon>
        <taxon>Pseudomonadati</taxon>
        <taxon>Pseudomonadota</taxon>
        <taxon>Betaproteobacteria</taxon>
        <taxon>Burkholderiales</taxon>
        <taxon>Burkholderiaceae</taxon>
        <taxon>Burkholderia</taxon>
        <taxon>Burkholderia cepacia complex</taxon>
    </lineage>
</organism>
<feature type="region of interest" description="Disordered" evidence="1">
    <location>
        <begin position="1"/>
        <end position="45"/>
    </location>
</feature>
<evidence type="ECO:0008006" key="4">
    <source>
        <dbReference type="Google" id="ProtNLM"/>
    </source>
</evidence>
<sequence length="212" mass="22708">MRSLHLPWHRQSNTPLVASASEKARPRPVTDTLQPGDPFGSAHAADDDMLGLLGIGAREGAAARPHAAADTVGNEAGHTDALIDALHAQYWRALAAPGAPISSAWAPSADDTLTPPISPDHPAYERLGHSDSIETFLSGNRTIEEVFGHLDRHAEAVTDGESVPEILQLFAPREFHAESARRTPVPPPLTRREHHALSVDSPLAASLRKDQP</sequence>
<dbReference type="GeneID" id="71057066"/>
<name>A0AAJ5T6F5_9BURK</name>
<gene>
    <name evidence="2" type="ORF">BSTAB16_4634</name>
</gene>
<feature type="region of interest" description="Disordered" evidence="1">
    <location>
        <begin position="177"/>
        <end position="212"/>
    </location>
</feature>
<proteinExistence type="predicted"/>
<keyword evidence="3" id="KW-1185">Reference proteome</keyword>
<dbReference type="AlphaFoldDB" id="A0AAJ5T6F5"/>
<dbReference type="InterPro" id="IPR047914">
    <property type="entry name" value="TagK-like_C"/>
</dbReference>
<accession>A0AAJ5T6F5</accession>
<reference evidence="2 3" key="1">
    <citation type="submission" date="2017-11" db="EMBL/GenBank/DDBJ databases">
        <authorList>
            <person name="Seth-Smith MB H."/>
        </authorList>
    </citation>
    <scope>NUCLEOTIDE SEQUENCE [LARGE SCALE GENOMIC DNA]</scope>
    <source>
        <strain evidence="2">E</strain>
    </source>
</reference>
<evidence type="ECO:0000256" key="1">
    <source>
        <dbReference type="SAM" id="MobiDB-lite"/>
    </source>
</evidence>